<dbReference type="OrthoDB" id="4140442at2759"/>
<dbReference type="STRING" id="569365.A0A0D2C898"/>
<dbReference type="AlphaFoldDB" id="A0A0D2C898"/>
<keyword evidence="2" id="KW-0472">Membrane</keyword>
<feature type="transmembrane region" description="Helical" evidence="2">
    <location>
        <begin position="115"/>
        <end position="137"/>
    </location>
</feature>
<accession>A0A0D2C898</accession>
<evidence type="ECO:0000313" key="3">
    <source>
        <dbReference type="EMBL" id="KIW26710.1"/>
    </source>
</evidence>
<proteinExistence type="predicted"/>
<gene>
    <name evidence="3" type="ORF">PV07_06521</name>
</gene>
<keyword evidence="2" id="KW-1133">Transmembrane helix</keyword>
<feature type="region of interest" description="Disordered" evidence="1">
    <location>
        <begin position="31"/>
        <end position="71"/>
    </location>
</feature>
<evidence type="ECO:0000313" key="4">
    <source>
        <dbReference type="Proteomes" id="UP000054466"/>
    </source>
</evidence>
<feature type="compositionally biased region" description="Low complexity" evidence="1">
    <location>
        <begin position="31"/>
        <end position="53"/>
    </location>
</feature>
<name>A0A0D2C898_9EURO</name>
<sequence>MAALSATARPLLRLRNLRSCVPHRFATSSSSAATASSKRIPKISSPNSISKANVSAPKGSSTQLGKSQPPSIPVLGGPASQFIKELPPELARKQWYAQKLYEAGQTAIYRPPSHFGIYAASFVMGSSSLAIAGLLAYGNIWAWEGDSELPWFVPVAHRLGIFVFSAVGWLIMMRSLRFIKAIDLVPVNGIVKLAVQVRRPLPFLKPKEFLVAPYRFQMDSKFVQQLEEPVFIADHAEVSSSANRASRGFASSIGRAISKAIYYPFASTRRVMTLEGFMFVNFEGSRGKMKLDTQGLFSNGAKDLIEMGTIKF</sequence>
<keyword evidence="4" id="KW-1185">Reference proteome</keyword>
<evidence type="ECO:0000256" key="2">
    <source>
        <dbReference type="SAM" id="Phobius"/>
    </source>
</evidence>
<dbReference type="HOGENOM" id="CLU_086724_0_0_1"/>
<feature type="compositionally biased region" description="Polar residues" evidence="1">
    <location>
        <begin position="58"/>
        <end position="69"/>
    </location>
</feature>
<dbReference type="RefSeq" id="XP_016246926.1">
    <property type="nucleotide sequence ID" value="XM_016393507.1"/>
</dbReference>
<dbReference type="GeneID" id="27345715"/>
<feature type="transmembrane region" description="Helical" evidence="2">
    <location>
        <begin position="149"/>
        <end position="172"/>
    </location>
</feature>
<dbReference type="VEuPathDB" id="FungiDB:PV07_06521"/>
<protein>
    <submittedName>
        <fullName evidence="3">Uncharacterized protein</fullName>
    </submittedName>
</protein>
<evidence type="ECO:0000256" key="1">
    <source>
        <dbReference type="SAM" id="MobiDB-lite"/>
    </source>
</evidence>
<organism evidence="3 4">
    <name type="scientific">Cladophialophora immunda</name>
    <dbReference type="NCBI Taxonomy" id="569365"/>
    <lineage>
        <taxon>Eukaryota</taxon>
        <taxon>Fungi</taxon>
        <taxon>Dikarya</taxon>
        <taxon>Ascomycota</taxon>
        <taxon>Pezizomycotina</taxon>
        <taxon>Eurotiomycetes</taxon>
        <taxon>Chaetothyriomycetidae</taxon>
        <taxon>Chaetothyriales</taxon>
        <taxon>Herpotrichiellaceae</taxon>
        <taxon>Cladophialophora</taxon>
    </lineage>
</organism>
<keyword evidence="2" id="KW-0812">Transmembrane</keyword>
<reference evidence="3 4" key="1">
    <citation type="submission" date="2015-01" db="EMBL/GenBank/DDBJ databases">
        <title>The Genome Sequence of Cladophialophora immunda CBS83496.</title>
        <authorList>
            <consortium name="The Broad Institute Genomics Platform"/>
            <person name="Cuomo C."/>
            <person name="de Hoog S."/>
            <person name="Gorbushina A."/>
            <person name="Stielow B."/>
            <person name="Teixiera M."/>
            <person name="Abouelleil A."/>
            <person name="Chapman S.B."/>
            <person name="Priest M."/>
            <person name="Young S.K."/>
            <person name="Wortman J."/>
            <person name="Nusbaum C."/>
            <person name="Birren B."/>
        </authorList>
    </citation>
    <scope>NUCLEOTIDE SEQUENCE [LARGE SCALE GENOMIC DNA]</scope>
    <source>
        <strain evidence="3 4">CBS 83496</strain>
    </source>
</reference>
<dbReference type="EMBL" id="KN847043">
    <property type="protein sequence ID" value="KIW26710.1"/>
    <property type="molecule type" value="Genomic_DNA"/>
</dbReference>
<dbReference type="Proteomes" id="UP000054466">
    <property type="component" value="Unassembled WGS sequence"/>
</dbReference>